<evidence type="ECO:0000256" key="1">
    <source>
        <dbReference type="ARBA" id="ARBA00004651"/>
    </source>
</evidence>
<gene>
    <name evidence="9" type="ORF">EPV75_08890</name>
</gene>
<dbReference type="PANTHER" id="PTHR32309:SF13">
    <property type="entry name" value="FERRIC ENTEROBACTIN TRANSPORT PROTEIN FEPE"/>
    <property type="match status" value="1"/>
</dbReference>
<keyword evidence="10" id="KW-1185">Reference proteome</keyword>
<dbReference type="GO" id="GO:0004713">
    <property type="term" value="F:protein tyrosine kinase activity"/>
    <property type="evidence" value="ECO:0007669"/>
    <property type="project" value="TreeGrafter"/>
</dbReference>
<keyword evidence="4 6" id="KW-1133">Transmembrane helix</keyword>
<proteinExistence type="predicted"/>
<evidence type="ECO:0000256" key="3">
    <source>
        <dbReference type="ARBA" id="ARBA00022692"/>
    </source>
</evidence>
<dbReference type="SUPFAM" id="SSF160355">
    <property type="entry name" value="Bacterial polysaccharide co-polymerase-like"/>
    <property type="match status" value="1"/>
</dbReference>
<dbReference type="InterPro" id="IPR003856">
    <property type="entry name" value="LPS_length_determ_N"/>
</dbReference>
<evidence type="ECO:0000313" key="9">
    <source>
        <dbReference type="EMBL" id="QAB15776.1"/>
    </source>
</evidence>
<evidence type="ECO:0000313" key="10">
    <source>
        <dbReference type="Proteomes" id="UP000285478"/>
    </source>
</evidence>
<keyword evidence="5 6" id="KW-0472">Membrane</keyword>
<dbReference type="RefSeq" id="WP_128385140.1">
    <property type="nucleotide sequence ID" value="NZ_CP035033.1"/>
</dbReference>
<dbReference type="GO" id="GO:0005886">
    <property type="term" value="C:plasma membrane"/>
    <property type="evidence" value="ECO:0007669"/>
    <property type="project" value="UniProtKB-SubCell"/>
</dbReference>
<organism evidence="9 10">
    <name type="scientific">Hydrogenovibrio thermophilus</name>
    <dbReference type="NCBI Taxonomy" id="265883"/>
    <lineage>
        <taxon>Bacteria</taxon>
        <taxon>Pseudomonadati</taxon>
        <taxon>Pseudomonadota</taxon>
        <taxon>Gammaproteobacteria</taxon>
        <taxon>Thiotrichales</taxon>
        <taxon>Piscirickettsiaceae</taxon>
        <taxon>Hydrogenovibrio</taxon>
    </lineage>
</organism>
<feature type="domain" description="Polysaccharide chain length determinant N-terminal" evidence="7">
    <location>
        <begin position="18"/>
        <end position="113"/>
    </location>
</feature>
<dbReference type="PANTHER" id="PTHR32309">
    <property type="entry name" value="TYROSINE-PROTEIN KINASE"/>
    <property type="match status" value="1"/>
</dbReference>
<evidence type="ECO:0000256" key="4">
    <source>
        <dbReference type="ARBA" id="ARBA00022989"/>
    </source>
</evidence>
<dbReference type="InterPro" id="IPR050445">
    <property type="entry name" value="Bact_polysacc_biosynth/exp"/>
</dbReference>
<feature type="domain" description="Tyrosine-protein kinase G-rich" evidence="8">
    <location>
        <begin position="301"/>
        <end position="355"/>
    </location>
</feature>
<protein>
    <recommendedName>
        <fullName evidence="11">Polysaccharide chain length determinant N-terminal domain-containing protein</fullName>
    </recommendedName>
</protein>
<dbReference type="Gene3D" id="3.30.1890.10">
    <property type="entry name" value="FepE-like"/>
    <property type="match status" value="1"/>
</dbReference>
<feature type="transmembrane region" description="Helical" evidence="6">
    <location>
        <begin position="35"/>
        <end position="53"/>
    </location>
</feature>
<feature type="transmembrane region" description="Helical" evidence="6">
    <location>
        <begin position="332"/>
        <end position="352"/>
    </location>
</feature>
<reference evidence="9 10" key="1">
    <citation type="journal article" date="2018" name="Environ. Microbiol.">
        <title>Genomes of ubiquitous marine and hypersaline Hydrogenovibrio, Thiomicrorhabdus and Thiomicrospira spp. encode a diversity of mechanisms to sustain chemolithoautotrophy in heterogeneous environments.</title>
        <authorList>
            <person name="Scott K.M."/>
            <person name="Williams J."/>
            <person name="Porter C.M.B."/>
            <person name="Russel S."/>
            <person name="Harmer T.L."/>
            <person name="Paul J.H."/>
            <person name="Antonen K.M."/>
            <person name="Bridges M.K."/>
            <person name="Camper G.J."/>
            <person name="Campla C.K."/>
            <person name="Casella L.G."/>
            <person name="Chase E."/>
            <person name="Conrad J.W."/>
            <person name="Cruz M.C."/>
            <person name="Dunlap D.S."/>
            <person name="Duran L."/>
            <person name="Fahsbender E.M."/>
            <person name="Goldsmith D.B."/>
            <person name="Keeley R.F."/>
            <person name="Kondoff M.R."/>
            <person name="Kussy B.I."/>
            <person name="Lane M.K."/>
            <person name="Lawler S."/>
            <person name="Leigh B.A."/>
            <person name="Lewis C."/>
            <person name="Lostal L.M."/>
            <person name="Marking D."/>
            <person name="Mancera P.A."/>
            <person name="McClenthan E.C."/>
            <person name="McIntyre E.A."/>
            <person name="Mine J.A."/>
            <person name="Modi S."/>
            <person name="Moore B.D."/>
            <person name="Morgan W.A."/>
            <person name="Nelson K.M."/>
            <person name="Nguyen K.N."/>
            <person name="Ogburn N."/>
            <person name="Parrino D.G."/>
            <person name="Pedapudi A.D."/>
            <person name="Pelham R.P."/>
            <person name="Preece A.M."/>
            <person name="Rampersad E.A."/>
            <person name="Richardson J.C."/>
            <person name="Rodgers C.M."/>
            <person name="Schaffer B.L."/>
            <person name="Sheridan N.E."/>
            <person name="Solone M.R."/>
            <person name="Staley Z.R."/>
            <person name="Tabuchi M."/>
            <person name="Waide R.J."/>
            <person name="Wanjugi P.W."/>
            <person name="Young S."/>
            <person name="Clum A."/>
            <person name="Daum C."/>
            <person name="Huntemann M."/>
            <person name="Ivanova N."/>
            <person name="Kyrpides N."/>
            <person name="Mikhailova N."/>
            <person name="Palaniappan K."/>
            <person name="Pillay M."/>
            <person name="Reddy T.B.K."/>
            <person name="Shapiro N."/>
            <person name="Stamatis D."/>
            <person name="Varghese N."/>
            <person name="Woyke T."/>
            <person name="Boden R."/>
            <person name="Freyermuth S.K."/>
            <person name="Kerfeld C.A."/>
        </authorList>
    </citation>
    <scope>NUCLEOTIDE SEQUENCE [LARGE SCALE GENOMIC DNA]</scope>
    <source>
        <strain evidence="9 10">JR-2</strain>
    </source>
</reference>
<evidence type="ECO:0000259" key="7">
    <source>
        <dbReference type="Pfam" id="PF02706"/>
    </source>
</evidence>
<accession>A0A410H4F8</accession>
<evidence type="ECO:0008006" key="11">
    <source>
        <dbReference type="Google" id="ProtNLM"/>
    </source>
</evidence>
<comment type="subcellular location">
    <subcellularLocation>
        <location evidence="1">Cell membrane</location>
        <topology evidence="1">Multi-pass membrane protein</topology>
    </subcellularLocation>
</comment>
<name>A0A410H4F8_9GAMM</name>
<evidence type="ECO:0000256" key="2">
    <source>
        <dbReference type="ARBA" id="ARBA00022475"/>
    </source>
</evidence>
<dbReference type="InterPro" id="IPR032807">
    <property type="entry name" value="GNVR"/>
</dbReference>
<dbReference type="KEGG" id="htr:EPV75_08890"/>
<dbReference type="EMBL" id="CP035033">
    <property type="protein sequence ID" value="QAB15776.1"/>
    <property type="molecule type" value="Genomic_DNA"/>
</dbReference>
<sequence>MEKQLGNLPESARYAGEDEIDLFELWNGLVEEKKLILVSFIAVIAIATVYAFWVKPTYQSSAYFLPPEKDAIQELNRLDIQLGRNGSYVPLGVMNAFTKNLTSRSILNDVFKENNLMEVFDSGSSELVGADYQEAFNKAFERFLSDYSVNFPRKNANTSAVSANLALQVSEQDVQRLLSKIVNQAIEKTTKELSGEVLFERQTLMDQTQKEIDSARLIAKAKRMDRIARLGEAIVIARKLNLAEPKAVGPEVGIQGVQAQGLPLYYLGYKLLEAEKSALLERKSDDPFIERLRDLEERLALLNAVQVNLNNVSVVKVDQAPTLGEKIKPKKALILAVAGVLGLMLGVFVALIRRAVKKRRAEMTVS</sequence>
<dbReference type="Pfam" id="PF02706">
    <property type="entry name" value="Wzz"/>
    <property type="match status" value="1"/>
</dbReference>
<evidence type="ECO:0000256" key="5">
    <source>
        <dbReference type="ARBA" id="ARBA00023136"/>
    </source>
</evidence>
<evidence type="ECO:0000256" key="6">
    <source>
        <dbReference type="SAM" id="Phobius"/>
    </source>
</evidence>
<evidence type="ECO:0000259" key="8">
    <source>
        <dbReference type="Pfam" id="PF13807"/>
    </source>
</evidence>
<keyword evidence="2" id="KW-1003">Cell membrane</keyword>
<dbReference type="Proteomes" id="UP000285478">
    <property type="component" value="Chromosome"/>
</dbReference>
<dbReference type="AlphaFoldDB" id="A0A410H4F8"/>
<keyword evidence="3 6" id="KW-0812">Transmembrane</keyword>
<dbReference type="Pfam" id="PF13807">
    <property type="entry name" value="GNVR"/>
    <property type="match status" value="1"/>
</dbReference>